<protein>
    <recommendedName>
        <fullName evidence="2">non-specific serine/threonine protein kinase</fullName>
        <ecNumber evidence="2">2.7.11.1</ecNumber>
    </recommendedName>
</protein>
<dbReference type="InterPro" id="IPR003591">
    <property type="entry name" value="Leu-rich_rpt_typical-subtyp"/>
</dbReference>
<evidence type="ECO:0000256" key="16">
    <source>
        <dbReference type="ARBA" id="ARBA00023180"/>
    </source>
</evidence>
<dbReference type="PROSITE" id="PS00109">
    <property type="entry name" value="PROTEIN_KINASE_TYR"/>
    <property type="match status" value="1"/>
</dbReference>
<dbReference type="InterPro" id="IPR032675">
    <property type="entry name" value="LRR_dom_sf"/>
</dbReference>
<comment type="catalytic activity">
    <reaction evidence="17">
        <text>L-threonyl-[protein] + ATP = O-phospho-L-threonyl-[protein] + ADP + H(+)</text>
        <dbReference type="Rhea" id="RHEA:46608"/>
        <dbReference type="Rhea" id="RHEA-COMP:11060"/>
        <dbReference type="Rhea" id="RHEA-COMP:11605"/>
        <dbReference type="ChEBI" id="CHEBI:15378"/>
        <dbReference type="ChEBI" id="CHEBI:30013"/>
        <dbReference type="ChEBI" id="CHEBI:30616"/>
        <dbReference type="ChEBI" id="CHEBI:61977"/>
        <dbReference type="ChEBI" id="CHEBI:456216"/>
        <dbReference type="EC" id="2.7.11.1"/>
    </reaction>
</comment>
<evidence type="ECO:0000256" key="14">
    <source>
        <dbReference type="ARBA" id="ARBA00023136"/>
    </source>
</evidence>
<keyword evidence="10 19" id="KW-0547">Nucleotide-binding</keyword>
<feature type="binding site" evidence="19">
    <location>
        <position position="686"/>
    </location>
    <ligand>
        <name>ATP</name>
        <dbReference type="ChEBI" id="CHEBI:30616"/>
    </ligand>
</feature>
<evidence type="ECO:0000256" key="17">
    <source>
        <dbReference type="ARBA" id="ARBA00047899"/>
    </source>
</evidence>
<keyword evidence="3" id="KW-0723">Serine/threonine-protein kinase</keyword>
<dbReference type="FunFam" id="3.80.10.10:FF:000041">
    <property type="entry name" value="LRR receptor-like serine/threonine-protein kinase ERECTA"/>
    <property type="match status" value="1"/>
</dbReference>
<dbReference type="PROSITE" id="PS50011">
    <property type="entry name" value="PROTEIN_KINASE_DOM"/>
    <property type="match status" value="1"/>
</dbReference>
<dbReference type="InterPro" id="IPR001611">
    <property type="entry name" value="Leu-rich_rpt"/>
</dbReference>
<evidence type="ECO:0000256" key="10">
    <source>
        <dbReference type="ARBA" id="ARBA00022741"/>
    </source>
</evidence>
<dbReference type="GO" id="GO:0016020">
    <property type="term" value="C:membrane"/>
    <property type="evidence" value="ECO:0007669"/>
    <property type="project" value="UniProtKB-SubCell"/>
</dbReference>
<dbReference type="EMBL" id="PKPP01001141">
    <property type="protein sequence ID" value="PWA85262.1"/>
    <property type="molecule type" value="Genomic_DNA"/>
</dbReference>
<dbReference type="PRINTS" id="PR00019">
    <property type="entry name" value="LEURICHRPT"/>
</dbReference>
<dbReference type="FunFam" id="3.80.10.10:FF:000129">
    <property type="entry name" value="Leucine-rich repeat receptor-like kinase"/>
    <property type="match status" value="1"/>
</dbReference>
<dbReference type="GO" id="GO:0005524">
    <property type="term" value="F:ATP binding"/>
    <property type="evidence" value="ECO:0007669"/>
    <property type="project" value="UniProtKB-UniRule"/>
</dbReference>
<dbReference type="Gene3D" id="3.80.10.10">
    <property type="entry name" value="Ribonuclease Inhibitor"/>
    <property type="match status" value="3"/>
</dbReference>
<dbReference type="PANTHER" id="PTHR48005">
    <property type="entry name" value="LEUCINE RICH REPEAT KINASE 2"/>
    <property type="match status" value="1"/>
</dbReference>
<reference evidence="22 23" key="1">
    <citation type="journal article" date="2018" name="Mol. Plant">
        <title>The genome of Artemisia annua provides insight into the evolution of Asteraceae family and artemisinin biosynthesis.</title>
        <authorList>
            <person name="Shen Q."/>
            <person name="Zhang L."/>
            <person name="Liao Z."/>
            <person name="Wang S."/>
            <person name="Yan T."/>
            <person name="Shi P."/>
            <person name="Liu M."/>
            <person name="Fu X."/>
            <person name="Pan Q."/>
            <person name="Wang Y."/>
            <person name="Lv Z."/>
            <person name="Lu X."/>
            <person name="Zhang F."/>
            <person name="Jiang W."/>
            <person name="Ma Y."/>
            <person name="Chen M."/>
            <person name="Hao X."/>
            <person name="Li L."/>
            <person name="Tang Y."/>
            <person name="Lv G."/>
            <person name="Zhou Y."/>
            <person name="Sun X."/>
            <person name="Brodelius P.E."/>
            <person name="Rose J.K.C."/>
            <person name="Tang K."/>
        </authorList>
    </citation>
    <scope>NUCLEOTIDE SEQUENCE [LARGE SCALE GENOMIC DNA]</scope>
    <source>
        <strain evidence="23">cv. Huhao1</strain>
        <tissue evidence="22">Leaf</tissue>
    </source>
</reference>
<dbReference type="SMART" id="SM00369">
    <property type="entry name" value="LRR_TYP"/>
    <property type="match status" value="6"/>
</dbReference>
<proteinExistence type="predicted"/>
<dbReference type="Pfam" id="PF00069">
    <property type="entry name" value="Pkinase"/>
    <property type="match status" value="1"/>
</dbReference>
<keyword evidence="14 20" id="KW-0472">Membrane</keyword>
<dbReference type="GO" id="GO:0006952">
    <property type="term" value="P:defense response"/>
    <property type="evidence" value="ECO:0007669"/>
    <property type="project" value="UniProtKB-ARBA"/>
</dbReference>
<feature type="domain" description="Protein kinase" evidence="21">
    <location>
        <begin position="658"/>
        <end position="922"/>
    </location>
</feature>
<keyword evidence="8" id="KW-0732">Signal</keyword>
<keyword evidence="15" id="KW-0675">Receptor</keyword>
<dbReference type="PROSITE" id="PS00107">
    <property type="entry name" value="PROTEIN_KINASE_ATP"/>
    <property type="match status" value="1"/>
</dbReference>
<dbReference type="Gene3D" id="1.10.510.10">
    <property type="entry name" value="Transferase(Phosphotransferase) domain 1"/>
    <property type="match status" value="1"/>
</dbReference>
<keyword evidence="16" id="KW-0325">Glycoprotein</keyword>
<evidence type="ECO:0000256" key="20">
    <source>
        <dbReference type="SAM" id="Phobius"/>
    </source>
</evidence>
<keyword evidence="11 22" id="KW-0418">Kinase</keyword>
<dbReference type="InterPro" id="IPR008266">
    <property type="entry name" value="Tyr_kinase_AS"/>
</dbReference>
<keyword evidence="23" id="KW-1185">Reference proteome</keyword>
<keyword evidence="5" id="KW-0433">Leucine-rich repeat</keyword>
<comment type="subcellular location">
    <subcellularLocation>
        <location evidence="1">Membrane</location>
        <topology evidence="1">Single-pass type I membrane protein</topology>
    </subcellularLocation>
</comment>
<evidence type="ECO:0000256" key="4">
    <source>
        <dbReference type="ARBA" id="ARBA00022553"/>
    </source>
</evidence>
<dbReference type="FunFam" id="3.30.200.20:FF:000309">
    <property type="entry name" value="Leucine-rich repeat receptor protein kinase MSP1"/>
    <property type="match status" value="1"/>
</dbReference>
<keyword evidence="12 19" id="KW-0067">ATP-binding</keyword>
<dbReference type="InterPro" id="IPR051420">
    <property type="entry name" value="Ser_Thr_Kinases_DiverseReg"/>
</dbReference>
<dbReference type="Pfam" id="PF13855">
    <property type="entry name" value="LRR_8"/>
    <property type="match status" value="2"/>
</dbReference>
<organism evidence="22 23">
    <name type="scientific">Artemisia annua</name>
    <name type="common">Sweet wormwood</name>
    <dbReference type="NCBI Taxonomy" id="35608"/>
    <lineage>
        <taxon>Eukaryota</taxon>
        <taxon>Viridiplantae</taxon>
        <taxon>Streptophyta</taxon>
        <taxon>Embryophyta</taxon>
        <taxon>Tracheophyta</taxon>
        <taxon>Spermatophyta</taxon>
        <taxon>Magnoliopsida</taxon>
        <taxon>eudicotyledons</taxon>
        <taxon>Gunneridae</taxon>
        <taxon>Pentapetalae</taxon>
        <taxon>asterids</taxon>
        <taxon>campanulids</taxon>
        <taxon>Asterales</taxon>
        <taxon>Asteraceae</taxon>
        <taxon>Asteroideae</taxon>
        <taxon>Anthemideae</taxon>
        <taxon>Artemisiinae</taxon>
        <taxon>Artemisia</taxon>
    </lineage>
</organism>
<evidence type="ECO:0000259" key="21">
    <source>
        <dbReference type="PROSITE" id="PS50011"/>
    </source>
</evidence>
<comment type="caution">
    <text evidence="22">The sequence shown here is derived from an EMBL/GenBank/DDBJ whole genome shotgun (WGS) entry which is preliminary data.</text>
</comment>
<dbReference type="Proteomes" id="UP000245207">
    <property type="component" value="Unassembled WGS sequence"/>
</dbReference>
<evidence type="ECO:0000256" key="7">
    <source>
        <dbReference type="ARBA" id="ARBA00022692"/>
    </source>
</evidence>
<evidence type="ECO:0000256" key="3">
    <source>
        <dbReference type="ARBA" id="ARBA00022527"/>
    </source>
</evidence>
<comment type="catalytic activity">
    <reaction evidence="18">
        <text>L-seryl-[protein] + ATP = O-phospho-L-seryl-[protein] + ADP + H(+)</text>
        <dbReference type="Rhea" id="RHEA:17989"/>
        <dbReference type="Rhea" id="RHEA-COMP:9863"/>
        <dbReference type="Rhea" id="RHEA-COMP:11604"/>
        <dbReference type="ChEBI" id="CHEBI:15378"/>
        <dbReference type="ChEBI" id="CHEBI:29999"/>
        <dbReference type="ChEBI" id="CHEBI:30616"/>
        <dbReference type="ChEBI" id="CHEBI:83421"/>
        <dbReference type="ChEBI" id="CHEBI:456216"/>
        <dbReference type="EC" id="2.7.11.1"/>
    </reaction>
</comment>
<sequence length="923" mass="102760">MFLVNFNSNILEPINTKDILFHHLFVNQMKGFYIVLLLFCVSSLSIAREIPQLHKTSEASALLKWKDSLDKQSQLILSSWIGSNPCQDWRGIGCNNASVNVKSVVTRIQLQSLSLTGPFPQEIGTLSSVELLDLSSNNLSGLIPPSIGNLTNLRYLILYNNSLFGSIPSEIGDARNLIDLKLSKNLLNGTIPVSFRNFTRIRMLDIGDNNISGSIPSYFTNYSQLEQLDLGKNKLSGVIPPELGKRSALVILRLFMNNLTGSLPEDMNLSKMEVYAVSNNTLSGHLPHNICVSGRLTQLCACNNNFTGPIPKSLKNCTSLLRVRLQNNQLTGNISKDFGSYPHLDFMNLRNNKLYGEVSSNWAFCPNLTSLQLSNNYLSGNISVELGRAERLTELHLSSNNLIGEIPNALGRLGSLMKLYLDDNKLSGTIPSELGNLYSLEELNLAQNSLTGTIEERLGECNKLRSLNISSNKFEGVIPVHISNLDKLESLDLSENNLIGELPPQFGDLTDVQTLNVSHNNLTGSIPSTFTGMLSLTTVDVSFNQLEGPLPNMRAFKQAPIEALRNNKRLCGDNTGVDCPNQQTDQANEKKVPLLILIILPTLGSMLFMIFAVSIFLYIHKRRRKNNKKQYTEANTFTICSYDGKMAYASIIEALEDFDSKHIIGVGGYGTIYKAELLSEVFAVKKFHVPKDDEKHNQKSFENEIQALTKIRHQNIVKLHGFCSHPRHSFLVYEFLARGSIWKVLNDVKQAVEFDWEKRILAVTGIANALCYMHHDCSQPIIHRDLSSSNILLDSDWVAHVSDFGTARLLKQDSSNWTSFAGTYGYVAPELAYTMEVTEKCDVYSFGVLTLEILMGKHPGDFLTSSSDMIGAPLTKILDQRLPSPVEQIGEQVKLLVQVAFLCLQNSPNSRPSMWEVTHAFSA</sequence>
<dbReference type="InterPro" id="IPR017441">
    <property type="entry name" value="Protein_kinase_ATP_BS"/>
</dbReference>
<dbReference type="PANTHER" id="PTHR48005:SF70">
    <property type="entry name" value="MDIS1-INTERACTING RECEPTOR LIKE KINASE 2-LIKE"/>
    <property type="match status" value="1"/>
</dbReference>
<evidence type="ECO:0000313" key="23">
    <source>
        <dbReference type="Proteomes" id="UP000245207"/>
    </source>
</evidence>
<keyword evidence="6" id="KW-0808">Transferase</keyword>
<dbReference type="EC" id="2.7.11.1" evidence="2"/>
<evidence type="ECO:0000256" key="11">
    <source>
        <dbReference type="ARBA" id="ARBA00022777"/>
    </source>
</evidence>
<dbReference type="OrthoDB" id="676979at2759"/>
<keyword evidence="9" id="KW-0677">Repeat</keyword>
<dbReference type="STRING" id="35608.A0A2U1PHR8"/>
<keyword evidence="7 20" id="KW-0812">Transmembrane</keyword>
<evidence type="ECO:0000313" key="22">
    <source>
        <dbReference type="EMBL" id="PWA85262.1"/>
    </source>
</evidence>
<dbReference type="Gene3D" id="3.30.200.20">
    <property type="entry name" value="Phosphorylase Kinase, domain 1"/>
    <property type="match status" value="1"/>
</dbReference>
<dbReference type="Pfam" id="PF00560">
    <property type="entry name" value="LRR_1"/>
    <property type="match status" value="7"/>
</dbReference>
<gene>
    <name evidence="22" type="ORF">CTI12_AA150940</name>
</gene>
<dbReference type="GO" id="GO:0051707">
    <property type="term" value="P:response to other organism"/>
    <property type="evidence" value="ECO:0007669"/>
    <property type="project" value="UniProtKB-ARBA"/>
</dbReference>
<dbReference type="InterPro" id="IPR000719">
    <property type="entry name" value="Prot_kinase_dom"/>
</dbReference>
<evidence type="ECO:0000256" key="12">
    <source>
        <dbReference type="ARBA" id="ARBA00022840"/>
    </source>
</evidence>
<dbReference type="AlphaFoldDB" id="A0A2U1PHR8"/>
<dbReference type="SUPFAM" id="SSF56112">
    <property type="entry name" value="Protein kinase-like (PK-like)"/>
    <property type="match status" value="1"/>
</dbReference>
<evidence type="ECO:0000256" key="19">
    <source>
        <dbReference type="PROSITE-ProRule" id="PRU10141"/>
    </source>
</evidence>
<evidence type="ECO:0000256" key="6">
    <source>
        <dbReference type="ARBA" id="ARBA00022679"/>
    </source>
</evidence>
<keyword evidence="13 20" id="KW-1133">Transmembrane helix</keyword>
<evidence type="ECO:0000256" key="5">
    <source>
        <dbReference type="ARBA" id="ARBA00022614"/>
    </source>
</evidence>
<name>A0A2U1PHR8_ARTAN</name>
<keyword evidence="4" id="KW-0597">Phosphoprotein</keyword>
<evidence type="ECO:0000256" key="18">
    <source>
        <dbReference type="ARBA" id="ARBA00048679"/>
    </source>
</evidence>
<dbReference type="FunFam" id="3.80.10.10:FF:000177">
    <property type="entry name" value="Leucine-rich repeat receptor-like serine/threonine-protein kinase At1g17230"/>
    <property type="match status" value="1"/>
</dbReference>
<evidence type="ECO:0000256" key="13">
    <source>
        <dbReference type="ARBA" id="ARBA00022989"/>
    </source>
</evidence>
<evidence type="ECO:0000256" key="9">
    <source>
        <dbReference type="ARBA" id="ARBA00022737"/>
    </source>
</evidence>
<evidence type="ECO:0000256" key="15">
    <source>
        <dbReference type="ARBA" id="ARBA00023170"/>
    </source>
</evidence>
<evidence type="ECO:0000256" key="8">
    <source>
        <dbReference type="ARBA" id="ARBA00022729"/>
    </source>
</evidence>
<dbReference type="FunFam" id="1.10.510.10:FF:000445">
    <property type="entry name" value="MDIS1-interacting receptor like kinase 2"/>
    <property type="match status" value="1"/>
</dbReference>
<feature type="transmembrane region" description="Helical" evidence="20">
    <location>
        <begin position="594"/>
        <end position="619"/>
    </location>
</feature>
<dbReference type="Pfam" id="PF08263">
    <property type="entry name" value="LRRNT_2"/>
    <property type="match status" value="1"/>
</dbReference>
<dbReference type="GO" id="GO:0004674">
    <property type="term" value="F:protein serine/threonine kinase activity"/>
    <property type="evidence" value="ECO:0007669"/>
    <property type="project" value="UniProtKB-KW"/>
</dbReference>
<evidence type="ECO:0000256" key="1">
    <source>
        <dbReference type="ARBA" id="ARBA00004479"/>
    </source>
</evidence>
<accession>A0A2U1PHR8</accession>
<dbReference type="SUPFAM" id="SSF52058">
    <property type="entry name" value="L domain-like"/>
    <property type="match status" value="2"/>
</dbReference>
<dbReference type="InterPro" id="IPR011009">
    <property type="entry name" value="Kinase-like_dom_sf"/>
</dbReference>
<dbReference type="InterPro" id="IPR013210">
    <property type="entry name" value="LRR_N_plant-typ"/>
</dbReference>
<evidence type="ECO:0000256" key="2">
    <source>
        <dbReference type="ARBA" id="ARBA00012513"/>
    </source>
</evidence>